<evidence type="ECO:0000313" key="2">
    <source>
        <dbReference type="EMBL" id="QNT64491.1"/>
    </source>
</evidence>
<dbReference type="Gene3D" id="2.160.20.120">
    <property type="match status" value="1"/>
</dbReference>
<evidence type="ECO:0000259" key="1">
    <source>
        <dbReference type="Pfam" id="PF13349"/>
    </source>
</evidence>
<accession>A0A7H1MM05</accession>
<feature type="domain" description="DUF4097" evidence="1">
    <location>
        <begin position="56"/>
        <end position="231"/>
    </location>
</feature>
<dbReference type="RefSeq" id="WP_006846227.1">
    <property type="nucleotide sequence ID" value="NZ_CP026847.1"/>
</dbReference>
<gene>
    <name evidence="2" type="ORF">FY536_04040</name>
</gene>
<organism evidence="2 3">
    <name type="scientific">Weissella koreensis</name>
    <dbReference type="NCBI Taxonomy" id="165096"/>
    <lineage>
        <taxon>Bacteria</taxon>
        <taxon>Bacillati</taxon>
        <taxon>Bacillota</taxon>
        <taxon>Bacilli</taxon>
        <taxon>Lactobacillales</taxon>
        <taxon>Lactobacillaceae</taxon>
        <taxon>Weissella</taxon>
    </lineage>
</organism>
<sequence length="335" mass="37528">MNKIIRSFIIGFILMVLGIVFMVFGSMNGGGTRVFWHHGHFWVPNNVKINQKIKDINDITIQGDTLDIEIQPDQNIKNGIVVEGNITNDAGFKIHKDQKTLKLTYQNMNDNMPSFSDVLQDEDHLTIKVPTEVKLQKIKFNVQNGNIELNQIAAKNTRLNNIEGQIKILHSNINQLDLNNDNGATHIDGLISKHTNMNTGSGNVNLRNLKSDKTQVHIDEAELIVQKSQLGQALLSVNKGMTTLNQVSAQDLFAQSIYGDYNLKGLKLAGAGTIATQSGNITAQQQSDLGYRLVVQNQGKIEFKHISAKKWYQTNFDQDDRLTLTTYRGDIMVDK</sequence>
<reference evidence="2 3" key="1">
    <citation type="submission" date="2019-08" db="EMBL/GenBank/DDBJ databases">
        <authorList>
            <person name="Chang H.C."/>
            <person name="Mun S.Y."/>
        </authorList>
    </citation>
    <scope>NUCLEOTIDE SEQUENCE [LARGE SCALE GENOMIC DNA]</scope>
    <source>
        <strain evidence="2 3">SK</strain>
    </source>
</reference>
<dbReference type="InterPro" id="IPR025164">
    <property type="entry name" value="Toastrack_DUF4097"/>
</dbReference>
<dbReference type="Pfam" id="PF13349">
    <property type="entry name" value="DUF4097"/>
    <property type="match status" value="1"/>
</dbReference>
<keyword evidence="3" id="KW-1185">Reference proteome</keyword>
<name>A0A7H1MM05_9LACO</name>
<proteinExistence type="predicted"/>
<evidence type="ECO:0000313" key="3">
    <source>
        <dbReference type="Proteomes" id="UP000516446"/>
    </source>
</evidence>
<protein>
    <submittedName>
        <fullName evidence="2">DUF4097 domain-containing protein</fullName>
    </submittedName>
</protein>
<dbReference type="AlphaFoldDB" id="A0A7H1MM05"/>
<dbReference type="Proteomes" id="UP000516446">
    <property type="component" value="Chromosome"/>
</dbReference>
<dbReference type="EMBL" id="CP043431">
    <property type="protein sequence ID" value="QNT64491.1"/>
    <property type="molecule type" value="Genomic_DNA"/>
</dbReference>